<dbReference type="AlphaFoldDB" id="A0A917V2C3"/>
<proteinExistence type="predicted"/>
<keyword evidence="2" id="KW-1185">Reference proteome</keyword>
<accession>A0A917V2C3</accession>
<evidence type="ECO:0000313" key="1">
    <source>
        <dbReference type="EMBL" id="GGK21407.1"/>
    </source>
</evidence>
<dbReference type="EMBL" id="BMMF01000002">
    <property type="protein sequence ID" value="GGK21407.1"/>
    <property type="molecule type" value="Genomic_DNA"/>
</dbReference>
<sequence length="105" mass="11459">MYPSALASFASFQRPWLDLWLASARLGIESQAVVGLRLFGMATGSVPAAHEAGLMVPEKLGALADAQYVIARAALTGRGSYAAEDVVRLYRRRVRANRRRLTRLG</sequence>
<dbReference type="Proteomes" id="UP000600449">
    <property type="component" value="Unassembled WGS sequence"/>
</dbReference>
<gene>
    <name evidence="1" type="ORF">GCM10011322_05100</name>
</gene>
<comment type="caution">
    <text evidence="1">The sequence shown here is derived from an EMBL/GenBank/DDBJ whole genome shotgun (WGS) entry which is preliminary data.</text>
</comment>
<protein>
    <submittedName>
        <fullName evidence="1">Uncharacterized protein</fullName>
    </submittedName>
</protein>
<evidence type="ECO:0000313" key="2">
    <source>
        <dbReference type="Proteomes" id="UP000600449"/>
    </source>
</evidence>
<organism evidence="1 2">
    <name type="scientific">Salinarimonas ramus</name>
    <dbReference type="NCBI Taxonomy" id="690164"/>
    <lineage>
        <taxon>Bacteria</taxon>
        <taxon>Pseudomonadati</taxon>
        <taxon>Pseudomonadota</taxon>
        <taxon>Alphaproteobacteria</taxon>
        <taxon>Hyphomicrobiales</taxon>
        <taxon>Salinarimonadaceae</taxon>
        <taxon>Salinarimonas</taxon>
    </lineage>
</organism>
<name>A0A917V2C3_9HYPH</name>
<dbReference type="RefSeq" id="WP_244645069.1">
    <property type="nucleotide sequence ID" value="NZ_BMMF01000002.1"/>
</dbReference>
<reference evidence="1 2" key="1">
    <citation type="journal article" date="2014" name="Int. J. Syst. Evol. Microbiol.">
        <title>Complete genome sequence of Corynebacterium casei LMG S-19264T (=DSM 44701T), isolated from a smear-ripened cheese.</title>
        <authorList>
            <consortium name="US DOE Joint Genome Institute (JGI-PGF)"/>
            <person name="Walter F."/>
            <person name="Albersmeier A."/>
            <person name="Kalinowski J."/>
            <person name="Ruckert C."/>
        </authorList>
    </citation>
    <scope>NUCLEOTIDE SEQUENCE [LARGE SCALE GENOMIC DNA]</scope>
    <source>
        <strain evidence="1 2">CGMCC 1.9161</strain>
    </source>
</reference>